<gene>
    <name evidence="10" type="primary">gshB</name>
    <name evidence="12" type="ORF">NB231_13316</name>
</gene>
<keyword evidence="9" id="KW-0464">Manganese</keyword>
<keyword evidence="13" id="KW-1185">Reference proteome</keyword>
<evidence type="ECO:0000256" key="5">
    <source>
        <dbReference type="ARBA" id="ARBA00022723"/>
    </source>
</evidence>
<evidence type="ECO:0000256" key="9">
    <source>
        <dbReference type="ARBA" id="ARBA00023211"/>
    </source>
</evidence>
<keyword evidence="5" id="KW-0479">Metal-binding</keyword>
<dbReference type="PANTHER" id="PTHR21621:SF4">
    <property type="entry name" value="GLUTATHIONE SYNTHETASE"/>
    <property type="match status" value="1"/>
</dbReference>
<comment type="similarity">
    <text evidence="10">Belongs to the prokaryotic GSH synthase family.</text>
</comment>
<dbReference type="UniPathway" id="UPA00142">
    <property type="reaction ID" value="UER00210"/>
</dbReference>
<evidence type="ECO:0000256" key="10">
    <source>
        <dbReference type="HAMAP-Rule" id="MF_00162"/>
    </source>
</evidence>
<dbReference type="AlphaFoldDB" id="A4BSB6"/>
<dbReference type="HAMAP" id="MF_00162">
    <property type="entry name" value="GSH_S"/>
    <property type="match status" value="1"/>
</dbReference>
<dbReference type="Gene3D" id="3.30.1490.20">
    <property type="entry name" value="ATP-grasp fold, A domain"/>
    <property type="match status" value="1"/>
</dbReference>
<dbReference type="InterPro" id="IPR011761">
    <property type="entry name" value="ATP-grasp"/>
</dbReference>
<dbReference type="STRING" id="314278.NB231_13316"/>
<protein>
    <recommendedName>
        <fullName evidence="10">Glutathione synthetase</fullName>
        <ecNumber evidence="10">6.3.2.3</ecNumber>
    </recommendedName>
    <alternativeName>
        <fullName evidence="10">GSH synthetase</fullName>
        <shortName evidence="10">GSH-S</shortName>
        <shortName evidence="10">GSHase</shortName>
    </alternativeName>
    <alternativeName>
        <fullName evidence="10">Glutathione synthase</fullName>
    </alternativeName>
</protein>
<evidence type="ECO:0000256" key="2">
    <source>
        <dbReference type="ARBA" id="ARBA00001946"/>
    </source>
</evidence>
<comment type="caution">
    <text evidence="12">The sequence shown here is derived from an EMBL/GenBank/DDBJ whole genome shotgun (WGS) entry which is preliminary data.</text>
</comment>
<feature type="domain" description="ATP-grasp" evidence="11">
    <location>
        <begin position="125"/>
        <end position="310"/>
    </location>
</feature>
<comment type="cofactor">
    <cofactor evidence="1">
        <name>Mn(2+)</name>
        <dbReference type="ChEBI" id="CHEBI:29035"/>
    </cofactor>
</comment>
<dbReference type="GO" id="GO:0046872">
    <property type="term" value="F:metal ion binding"/>
    <property type="evidence" value="ECO:0007669"/>
    <property type="project" value="UniProtKB-KW"/>
</dbReference>
<sequence>MIKLGVVMDPIGSITPYKDTTLAMLLEAERRGWAIRYLELGDLSLRDGQAWGNSSELHVQDDRHRWYELGKRQRHPLAELEVILMRKDPPVSNEYLYATYILEAAERAGTLVVNRPQGLRDAQEKLFATHFPQCCAPTLVSAAADELRGFIHEQGKAVLKPLHGMGGESVFVLEQGDPNTSVIIETLSDHGRRQLMAQRYIEEIRSGDKRILLVAGEPVPYVLARIPAHGETRGNIAAGGRGEGIELSDRDRWICEQVAPALRERGLLFVGLDVIGDYLTEINVTSPTCVRELDAHYGINISGKLFDLIEQYLQNDRANM</sequence>
<dbReference type="Gene3D" id="3.40.50.20">
    <property type="match status" value="1"/>
</dbReference>
<evidence type="ECO:0000313" key="12">
    <source>
        <dbReference type="EMBL" id="EAR21376.1"/>
    </source>
</evidence>
<dbReference type="Pfam" id="PF02955">
    <property type="entry name" value="GSH-S_ATP"/>
    <property type="match status" value="1"/>
</dbReference>
<dbReference type="InterPro" id="IPR004215">
    <property type="entry name" value="GSHS_N"/>
</dbReference>
<dbReference type="GO" id="GO:0005737">
    <property type="term" value="C:cytoplasm"/>
    <property type="evidence" value="ECO:0007669"/>
    <property type="project" value="TreeGrafter"/>
</dbReference>
<evidence type="ECO:0000259" key="11">
    <source>
        <dbReference type="PROSITE" id="PS50975"/>
    </source>
</evidence>
<dbReference type="SUPFAM" id="SSF56059">
    <property type="entry name" value="Glutathione synthetase ATP-binding domain-like"/>
    <property type="match status" value="1"/>
</dbReference>
<keyword evidence="7 10" id="KW-0067">ATP-binding</keyword>
<dbReference type="Gene3D" id="3.30.470.20">
    <property type="entry name" value="ATP-grasp fold, B domain"/>
    <property type="match status" value="1"/>
</dbReference>
<dbReference type="InterPro" id="IPR016185">
    <property type="entry name" value="PreATP-grasp_dom_sf"/>
</dbReference>
<comment type="cofactor">
    <cofactor evidence="2">
        <name>Mg(2+)</name>
        <dbReference type="ChEBI" id="CHEBI:18420"/>
    </cofactor>
</comment>
<dbReference type="NCBIfam" id="TIGR01380">
    <property type="entry name" value="glut_syn"/>
    <property type="match status" value="1"/>
</dbReference>
<evidence type="ECO:0000313" key="13">
    <source>
        <dbReference type="Proteomes" id="UP000003374"/>
    </source>
</evidence>
<dbReference type="HOGENOM" id="CLU_068239_0_0_6"/>
<dbReference type="FunFam" id="3.30.1490.20:FF:000009">
    <property type="entry name" value="Glutathione synthetase"/>
    <property type="match status" value="1"/>
</dbReference>
<dbReference type="InterPro" id="IPR006284">
    <property type="entry name" value="Glut_synth_pro"/>
</dbReference>
<dbReference type="Pfam" id="PF02951">
    <property type="entry name" value="GSH-S_N"/>
    <property type="match status" value="1"/>
</dbReference>
<dbReference type="eggNOG" id="COG0189">
    <property type="taxonomic scope" value="Bacteria"/>
</dbReference>
<dbReference type="InterPro" id="IPR004218">
    <property type="entry name" value="GSHS_ATP-bd"/>
</dbReference>
<dbReference type="RefSeq" id="WP_005003418.1">
    <property type="nucleotide sequence ID" value="NZ_CH672427.1"/>
</dbReference>
<evidence type="ECO:0000256" key="4">
    <source>
        <dbReference type="ARBA" id="ARBA00022684"/>
    </source>
</evidence>
<proteinExistence type="inferred from homology"/>
<evidence type="ECO:0000256" key="3">
    <source>
        <dbReference type="ARBA" id="ARBA00022598"/>
    </source>
</evidence>
<dbReference type="GO" id="GO:0004363">
    <property type="term" value="F:glutathione synthase activity"/>
    <property type="evidence" value="ECO:0007669"/>
    <property type="project" value="UniProtKB-UniRule"/>
</dbReference>
<name>A4BSB6_9GAMM</name>
<keyword evidence="6 10" id="KW-0547">Nucleotide-binding</keyword>
<dbReference type="InterPro" id="IPR013815">
    <property type="entry name" value="ATP_grasp_subdomain_1"/>
</dbReference>
<evidence type="ECO:0000256" key="6">
    <source>
        <dbReference type="ARBA" id="ARBA00022741"/>
    </source>
</evidence>
<organism evidence="12 13">
    <name type="scientific">Nitrococcus mobilis Nb-231</name>
    <dbReference type="NCBI Taxonomy" id="314278"/>
    <lineage>
        <taxon>Bacteria</taxon>
        <taxon>Pseudomonadati</taxon>
        <taxon>Pseudomonadota</taxon>
        <taxon>Gammaproteobacteria</taxon>
        <taxon>Chromatiales</taxon>
        <taxon>Ectothiorhodospiraceae</taxon>
        <taxon>Nitrococcus</taxon>
    </lineage>
</organism>
<dbReference type="EC" id="6.3.2.3" evidence="10"/>
<evidence type="ECO:0000256" key="8">
    <source>
        <dbReference type="ARBA" id="ARBA00022842"/>
    </source>
</evidence>
<dbReference type="OrthoDB" id="9785415at2"/>
<accession>A4BSB6</accession>
<dbReference type="NCBIfam" id="NF003573">
    <property type="entry name" value="PRK05246.1"/>
    <property type="match status" value="1"/>
</dbReference>
<comment type="pathway">
    <text evidence="10">Sulfur metabolism; glutathione biosynthesis; glutathione from L-cysteine and L-glutamate: step 2/2.</text>
</comment>
<dbReference type="Proteomes" id="UP000003374">
    <property type="component" value="Unassembled WGS sequence"/>
</dbReference>
<reference evidence="12 13" key="1">
    <citation type="submission" date="2006-02" db="EMBL/GenBank/DDBJ databases">
        <authorList>
            <person name="Waterbury J."/>
            <person name="Ferriera S."/>
            <person name="Johnson J."/>
            <person name="Kravitz S."/>
            <person name="Halpern A."/>
            <person name="Remington K."/>
            <person name="Beeson K."/>
            <person name="Tran B."/>
            <person name="Rogers Y.-H."/>
            <person name="Friedman R."/>
            <person name="Venter J.C."/>
        </authorList>
    </citation>
    <scope>NUCLEOTIDE SEQUENCE [LARGE SCALE GENOMIC DNA]</scope>
    <source>
        <strain evidence="12 13">Nb-231</strain>
    </source>
</reference>
<evidence type="ECO:0000256" key="7">
    <source>
        <dbReference type="ARBA" id="ARBA00022840"/>
    </source>
</evidence>
<comment type="catalytic activity">
    <reaction evidence="10">
        <text>gamma-L-glutamyl-L-cysteine + glycine + ATP = glutathione + ADP + phosphate + H(+)</text>
        <dbReference type="Rhea" id="RHEA:13557"/>
        <dbReference type="ChEBI" id="CHEBI:15378"/>
        <dbReference type="ChEBI" id="CHEBI:30616"/>
        <dbReference type="ChEBI" id="CHEBI:43474"/>
        <dbReference type="ChEBI" id="CHEBI:57305"/>
        <dbReference type="ChEBI" id="CHEBI:57925"/>
        <dbReference type="ChEBI" id="CHEBI:58173"/>
        <dbReference type="ChEBI" id="CHEBI:456216"/>
        <dbReference type="EC" id="6.3.2.3"/>
    </reaction>
</comment>
<dbReference type="GO" id="GO:0005524">
    <property type="term" value="F:ATP binding"/>
    <property type="evidence" value="ECO:0007669"/>
    <property type="project" value="UniProtKB-UniRule"/>
</dbReference>
<dbReference type="EMBL" id="AAOF01000009">
    <property type="protein sequence ID" value="EAR21376.1"/>
    <property type="molecule type" value="Genomic_DNA"/>
</dbReference>
<dbReference type="SUPFAM" id="SSF52440">
    <property type="entry name" value="PreATP-grasp domain"/>
    <property type="match status" value="1"/>
</dbReference>
<evidence type="ECO:0000256" key="1">
    <source>
        <dbReference type="ARBA" id="ARBA00001936"/>
    </source>
</evidence>
<dbReference type="PROSITE" id="PS50975">
    <property type="entry name" value="ATP_GRASP"/>
    <property type="match status" value="1"/>
</dbReference>
<keyword evidence="8" id="KW-0460">Magnesium</keyword>
<keyword evidence="4 10" id="KW-0317">Glutathione biosynthesis</keyword>
<dbReference type="FunFam" id="3.40.50.20:FF:000009">
    <property type="entry name" value="Glutathione synthetase"/>
    <property type="match status" value="1"/>
</dbReference>
<keyword evidence="3 10" id="KW-0436">Ligase</keyword>
<dbReference type="PANTHER" id="PTHR21621">
    <property type="entry name" value="RIBOSOMAL PROTEIN S6 MODIFICATION PROTEIN"/>
    <property type="match status" value="1"/>
</dbReference>